<dbReference type="Pfam" id="PF07517">
    <property type="entry name" value="SecA_DEAD"/>
    <property type="match status" value="1"/>
</dbReference>
<dbReference type="InterPro" id="IPR011130">
    <property type="entry name" value="SecA_preprotein_X-link_dom"/>
</dbReference>
<comment type="cofactor">
    <cofactor evidence="1">
        <name>Zn(2+)</name>
        <dbReference type="ChEBI" id="CHEBI:29105"/>
    </cofactor>
</comment>
<feature type="domain" description="SecA family profile" evidence="20">
    <location>
        <begin position="5"/>
        <end position="615"/>
    </location>
</feature>
<dbReference type="Pfam" id="PF21090">
    <property type="entry name" value="P-loop_SecA"/>
    <property type="match status" value="1"/>
</dbReference>
<comment type="subunit">
    <text evidence="15">Monomer and homodimer. Part of the essential Sec protein translocation apparatus which comprises SecA, SecYEG and auxiliary proteins SecDF-YajC and YidC.</text>
</comment>
<dbReference type="InterPro" id="IPR020937">
    <property type="entry name" value="SecA_CS"/>
</dbReference>
<dbReference type="GO" id="GO:0017038">
    <property type="term" value="P:protein import"/>
    <property type="evidence" value="ECO:0007669"/>
    <property type="project" value="InterPro"/>
</dbReference>
<keyword evidence="4 15" id="KW-1003">Cell membrane</keyword>
<keyword evidence="5 15" id="KW-0963">Cytoplasm</keyword>
<evidence type="ECO:0000256" key="17">
    <source>
        <dbReference type="SAM" id="MobiDB-lite"/>
    </source>
</evidence>
<comment type="catalytic activity">
    <reaction evidence="15">
        <text>ATP + H2O + cellular proteinSide 1 = ADP + phosphate + cellular proteinSide 2.</text>
        <dbReference type="EC" id="7.4.2.8"/>
    </reaction>
</comment>
<dbReference type="SUPFAM" id="SSF52540">
    <property type="entry name" value="P-loop containing nucleoside triphosphate hydrolases"/>
    <property type="match status" value="2"/>
</dbReference>
<dbReference type="NCBIfam" id="NF009538">
    <property type="entry name" value="PRK12904.1"/>
    <property type="match status" value="1"/>
</dbReference>
<dbReference type="PROSITE" id="PS51192">
    <property type="entry name" value="HELICASE_ATP_BIND_1"/>
    <property type="match status" value="1"/>
</dbReference>
<dbReference type="OrthoDB" id="9805579at2"/>
<dbReference type="CDD" id="cd17928">
    <property type="entry name" value="DEXDc_SecA"/>
    <property type="match status" value="1"/>
</dbReference>
<dbReference type="GO" id="GO:0065002">
    <property type="term" value="P:intracellular protein transmembrane transport"/>
    <property type="evidence" value="ECO:0007669"/>
    <property type="project" value="UniProtKB-UniRule"/>
</dbReference>
<dbReference type="PROSITE" id="PS01312">
    <property type="entry name" value="SECA"/>
    <property type="match status" value="1"/>
</dbReference>
<proteinExistence type="inferred from homology"/>
<reference evidence="21 22" key="1">
    <citation type="submission" date="2018-05" db="EMBL/GenBank/DDBJ databases">
        <title>Genomic Encyclopedia of Type Strains, Phase IV (KMG-IV): sequencing the most valuable type-strain genomes for metagenomic binning, comparative biology and taxonomic classification.</title>
        <authorList>
            <person name="Goeker M."/>
        </authorList>
    </citation>
    <scope>NUCLEOTIDE SEQUENCE [LARGE SCALE GENOMIC DNA]</scope>
    <source>
        <strain evidence="21 22">DSM 16791</strain>
    </source>
</reference>
<keyword evidence="7" id="KW-0479">Metal-binding</keyword>
<name>A0A317PDV4_9HYPH</name>
<evidence type="ECO:0000256" key="9">
    <source>
        <dbReference type="ARBA" id="ARBA00022833"/>
    </source>
</evidence>
<feature type="binding site" evidence="15">
    <location>
        <begin position="107"/>
        <end position="111"/>
    </location>
    <ligand>
        <name>ATP</name>
        <dbReference type="ChEBI" id="CHEBI:30616"/>
    </ligand>
</feature>
<gene>
    <name evidence="15" type="primary">secA</name>
    <name evidence="21" type="ORF">DFR52_10522</name>
</gene>
<dbReference type="InterPro" id="IPR011116">
    <property type="entry name" value="SecA_Wing/Scaffold"/>
</dbReference>
<protein>
    <recommendedName>
        <fullName evidence="15 16">Protein translocase subunit SecA</fullName>
        <ecNumber evidence="15">7.4.2.8</ecNumber>
    </recommendedName>
</protein>
<dbReference type="GO" id="GO:0031522">
    <property type="term" value="C:cell envelope Sec protein transport complex"/>
    <property type="evidence" value="ECO:0007669"/>
    <property type="project" value="TreeGrafter"/>
</dbReference>
<dbReference type="FunFam" id="1.10.3060.10:FF:000003">
    <property type="entry name" value="Protein translocase subunit SecA"/>
    <property type="match status" value="1"/>
</dbReference>
<dbReference type="Gene3D" id="3.90.1440.10">
    <property type="entry name" value="SecA, preprotein cross-linking domain"/>
    <property type="match status" value="1"/>
</dbReference>
<evidence type="ECO:0000256" key="3">
    <source>
        <dbReference type="ARBA" id="ARBA00022448"/>
    </source>
</evidence>
<dbReference type="SMART" id="SM00957">
    <property type="entry name" value="SecA_DEAD"/>
    <property type="match status" value="1"/>
</dbReference>
<dbReference type="EMBL" id="QGTR01000005">
    <property type="protein sequence ID" value="PWV98045.1"/>
    <property type="molecule type" value="Genomic_DNA"/>
</dbReference>
<dbReference type="InterPro" id="IPR044722">
    <property type="entry name" value="SecA_SF2_C"/>
</dbReference>
<organism evidence="21 22">
    <name type="scientific">Hoeflea marina</name>
    <dbReference type="NCBI Taxonomy" id="274592"/>
    <lineage>
        <taxon>Bacteria</taxon>
        <taxon>Pseudomonadati</taxon>
        <taxon>Pseudomonadota</taxon>
        <taxon>Alphaproteobacteria</taxon>
        <taxon>Hyphomicrobiales</taxon>
        <taxon>Rhizobiaceae</taxon>
        <taxon>Hoeflea</taxon>
    </lineage>
</organism>
<dbReference type="GO" id="GO:0008564">
    <property type="term" value="F:protein-exporting ATPase activity"/>
    <property type="evidence" value="ECO:0007669"/>
    <property type="project" value="UniProtKB-EC"/>
</dbReference>
<evidence type="ECO:0000259" key="20">
    <source>
        <dbReference type="PROSITE" id="PS51196"/>
    </source>
</evidence>
<dbReference type="InterPro" id="IPR001650">
    <property type="entry name" value="Helicase_C-like"/>
</dbReference>
<dbReference type="GO" id="GO:0005524">
    <property type="term" value="F:ATP binding"/>
    <property type="evidence" value="ECO:0007669"/>
    <property type="project" value="UniProtKB-UniRule"/>
</dbReference>
<evidence type="ECO:0000256" key="7">
    <source>
        <dbReference type="ARBA" id="ARBA00022723"/>
    </source>
</evidence>
<dbReference type="InterPro" id="IPR004027">
    <property type="entry name" value="SEC_C_motif"/>
</dbReference>
<dbReference type="InterPro" id="IPR027417">
    <property type="entry name" value="P-loop_NTPase"/>
</dbReference>
<keyword evidence="9" id="KW-0862">Zinc</keyword>
<evidence type="ECO:0000313" key="22">
    <source>
        <dbReference type="Proteomes" id="UP000246352"/>
    </source>
</evidence>
<evidence type="ECO:0000256" key="11">
    <source>
        <dbReference type="ARBA" id="ARBA00022927"/>
    </source>
</evidence>
<feature type="domain" description="Helicase ATP-binding" evidence="18">
    <location>
        <begin position="91"/>
        <end position="249"/>
    </location>
</feature>
<evidence type="ECO:0000256" key="1">
    <source>
        <dbReference type="ARBA" id="ARBA00001947"/>
    </source>
</evidence>
<evidence type="ECO:0000256" key="5">
    <source>
        <dbReference type="ARBA" id="ARBA00022490"/>
    </source>
</evidence>
<keyword evidence="3 15" id="KW-0813">Transport</keyword>
<evidence type="ECO:0000256" key="10">
    <source>
        <dbReference type="ARBA" id="ARBA00022840"/>
    </source>
</evidence>
<evidence type="ECO:0000256" key="16">
    <source>
        <dbReference type="RuleBase" id="RU003874"/>
    </source>
</evidence>
<keyword evidence="14 15" id="KW-0472">Membrane</keyword>
<dbReference type="SUPFAM" id="SSF81886">
    <property type="entry name" value="Helical scaffold and wing domains of SecA"/>
    <property type="match status" value="1"/>
</dbReference>
<dbReference type="GO" id="GO:0005829">
    <property type="term" value="C:cytosol"/>
    <property type="evidence" value="ECO:0007669"/>
    <property type="project" value="TreeGrafter"/>
</dbReference>
<dbReference type="Gene3D" id="3.40.50.300">
    <property type="entry name" value="P-loop containing nucleotide triphosphate hydrolases"/>
    <property type="match status" value="2"/>
</dbReference>
<evidence type="ECO:0000256" key="8">
    <source>
        <dbReference type="ARBA" id="ARBA00022741"/>
    </source>
</evidence>
<keyword evidence="6" id="KW-0997">Cell inner membrane</keyword>
<dbReference type="SMART" id="SM00958">
    <property type="entry name" value="SecA_PP_bind"/>
    <property type="match status" value="1"/>
</dbReference>
<keyword evidence="13 15" id="KW-0811">Translocation</keyword>
<dbReference type="PROSITE" id="PS51194">
    <property type="entry name" value="HELICASE_CTER"/>
    <property type="match status" value="1"/>
</dbReference>
<evidence type="ECO:0000256" key="13">
    <source>
        <dbReference type="ARBA" id="ARBA00023010"/>
    </source>
</evidence>
<dbReference type="NCBIfam" id="TIGR00963">
    <property type="entry name" value="secA"/>
    <property type="match status" value="1"/>
</dbReference>
<evidence type="ECO:0000259" key="18">
    <source>
        <dbReference type="PROSITE" id="PS51192"/>
    </source>
</evidence>
<comment type="similarity">
    <text evidence="2 15 16">Belongs to the SecA family.</text>
</comment>
<evidence type="ECO:0000256" key="4">
    <source>
        <dbReference type="ARBA" id="ARBA00022475"/>
    </source>
</evidence>
<dbReference type="PROSITE" id="PS51196">
    <property type="entry name" value="SECA_MOTOR_DEAD"/>
    <property type="match status" value="1"/>
</dbReference>
<evidence type="ECO:0000259" key="19">
    <source>
        <dbReference type="PROSITE" id="PS51194"/>
    </source>
</evidence>
<keyword evidence="11 15" id="KW-0653">Protein transport</keyword>
<dbReference type="GO" id="GO:0005886">
    <property type="term" value="C:plasma membrane"/>
    <property type="evidence" value="ECO:0007669"/>
    <property type="project" value="UniProtKB-SubCell"/>
</dbReference>
<sequence>MVKFGSIARKIFGSSNERRIRGYAPKVAAINALEPETRALSDEDLAARTVQFREQLAAGTKIDDLLVPAFAVVREAARRAIGLRPFDVQLIGGMILNENAIAEMKTGEGKTLVATLAVYLNALSGKGVHVVTVNDYLASRDAEWMARIYSFLGMTTGVIVHGLDDDARRAAYACDITYATNNELGFDYLRDNMKFERAQMVQRGHHYAIVDEVDSILVDEARTPLIISGPLDDRSELYNTIDAFIPMLSEEDYEIDEKQRSATFTEVGTEKLEKLLNEAGLLKGESLYDVENVAIVHHINNALKAHRLFTRDKDYIVRNNEIVIIDEFTGRMMPGRRYSEGQHQALEAKEHVPIQPENQTLASITFQNYFRMYDKLGGMTGTASTEAEEFGNIYGLDVVEVPTNVPIARIDEDDEVYRTVEEKYQAIVDDIRQARERNQPVLVGTTSIEKSELLAELLRKSGIEGFQVLNARYHEQEAYIVSQAGVPGAVTIATNMAGRGTDIQLGGNADMRVAAELADVPAGPERVAREAQIRAEIQKLKDEALAAGGLYVLATERHESRRIDNQLRGRSGRQGDPGRSKFFLSLQDDLMRIFGSERMDGMLKTLGLKEGESIVHPWINKALERAQKKVEGRNFDIRKNLLKFDDVMNDQRKVIFEQRIELMEAESISETVADMRQEVIDNLVTLSIPERAYAEQWNVADLKKGVQQYLNLDLPIEEWAAEEGIAEDDIRERITQAANQAAAERAERFGPDVMTYVEKSLVLQTLDHLWREQLVNLDHLRSVVGFRGYAQRDPLQEYKAEAFELFQALLANLRQAVMAQLSRVEIVREAAEAPEPQLPPQMAAHHVDASTGEDEFEPGLLSADTRIVAPEDRNPDDPSTWGKVGRNEPCPCGSGKKFKHCHGVLEA</sequence>
<keyword evidence="8 15" id="KW-0547">Nucleotide-binding</keyword>
<comment type="caution">
    <text evidence="21">The sequence shown here is derived from an EMBL/GenBank/DDBJ whole genome shotgun (WGS) entry which is preliminary data.</text>
</comment>
<dbReference type="GO" id="GO:0006605">
    <property type="term" value="P:protein targeting"/>
    <property type="evidence" value="ECO:0007669"/>
    <property type="project" value="UniProtKB-UniRule"/>
</dbReference>
<dbReference type="EC" id="7.4.2.8" evidence="15"/>
<accession>A0A317PDV4</accession>
<dbReference type="Pfam" id="PF01043">
    <property type="entry name" value="SecA_PP_bind"/>
    <property type="match status" value="1"/>
</dbReference>
<dbReference type="InterPro" id="IPR000185">
    <property type="entry name" value="SecA"/>
</dbReference>
<dbReference type="InterPro" id="IPR036670">
    <property type="entry name" value="SecA_X-link_sf"/>
</dbReference>
<feature type="domain" description="Helicase C-terminal" evidence="19">
    <location>
        <begin position="419"/>
        <end position="623"/>
    </location>
</feature>
<dbReference type="Pfam" id="PF07516">
    <property type="entry name" value="SecA_SW"/>
    <property type="match status" value="1"/>
</dbReference>
<comment type="subcellular location">
    <subcellularLocation>
        <location evidence="15">Cell membrane</location>
        <topology evidence="15">Peripheral membrane protein</topology>
        <orientation evidence="15">Cytoplasmic side</orientation>
    </subcellularLocation>
    <subcellularLocation>
        <location evidence="15">Cytoplasm</location>
    </subcellularLocation>
    <text evidence="15">Distribution is 50-50.</text>
</comment>
<dbReference type="InterPro" id="IPR014001">
    <property type="entry name" value="Helicase_ATP-bd"/>
</dbReference>
<dbReference type="Proteomes" id="UP000246352">
    <property type="component" value="Unassembled WGS sequence"/>
</dbReference>
<dbReference type="PANTHER" id="PTHR30612">
    <property type="entry name" value="SECA INNER MEMBRANE COMPONENT OF SEC PROTEIN SECRETION SYSTEM"/>
    <property type="match status" value="1"/>
</dbReference>
<dbReference type="GO" id="GO:0043952">
    <property type="term" value="P:protein transport by the Sec complex"/>
    <property type="evidence" value="ECO:0007669"/>
    <property type="project" value="TreeGrafter"/>
</dbReference>
<evidence type="ECO:0000313" key="21">
    <source>
        <dbReference type="EMBL" id="PWV98045.1"/>
    </source>
</evidence>
<keyword evidence="12 15" id="KW-1278">Translocase</keyword>
<dbReference type="PRINTS" id="PR00906">
    <property type="entry name" value="SECA"/>
</dbReference>
<evidence type="ECO:0000256" key="6">
    <source>
        <dbReference type="ARBA" id="ARBA00022519"/>
    </source>
</evidence>
<dbReference type="AlphaFoldDB" id="A0A317PDV4"/>
<keyword evidence="10 15" id="KW-0067">ATP-binding</keyword>
<comment type="function">
    <text evidence="15">Part of the Sec protein translocase complex. Interacts with the SecYEG preprotein conducting channel. Has a central role in coupling the hydrolysis of ATP to the transfer of proteins into and across the cell membrane, serving both as a receptor for the preprotein-SecB complex and as an ATP-driven molecular motor driving the stepwise translocation of polypeptide chains across the membrane.</text>
</comment>
<dbReference type="Gene3D" id="1.10.3060.10">
    <property type="entry name" value="Helical scaffold and wing domains of SecA"/>
    <property type="match status" value="1"/>
</dbReference>
<dbReference type="InterPro" id="IPR011115">
    <property type="entry name" value="SecA_DEAD"/>
</dbReference>
<feature type="binding site" evidence="15">
    <location>
        <position position="89"/>
    </location>
    <ligand>
        <name>ATP</name>
        <dbReference type="ChEBI" id="CHEBI:30616"/>
    </ligand>
</feature>
<evidence type="ECO:0000256" key="14">
    <source>
        <dbReference type="ARBA" id="ARBA00023136"/>
    </source>
</evidence>
<dbReference type="HAMAP" id="MF_01382">
    <property type="entry name" value="SecA"/>
    <property type="match status" value="1"/>
</dbReference>
<dbReference type="InterPro" id="IPR014018">
    <property type="entry name" value="SecA_motor_DEAD"/>
</dbReference>
<dbReference type="RefSeq" id="WP_110033474.1">
    <property type="nucleotide sequence ID" value="NZ_QGTR01000005.1"/>
</dbReference>
<dbReference type="FunFam" id="3.40.50.300:FF:001790">
    <property type="entry name" value="Protein translocase subunit SecA"/>
    <property type="match status" value="1"/>
</dbReference>
<dbReference type="FunFam" id="3.90.1440.10:FF:000001">
    <property type="entry name" value="Preprotein translocase subunit SecA"/>
    <property type="match status" value="1"/>
</dbReference>
<evidence type="ECO:0000256" key="2">
    <source>
        <dbReference type="ARBA" id="ARBA00007650"/>
    </source>
</evidence>
<dbReference type="SUPFAM" id="SSF81767">
    <property type="entry name" value="Pre-protein crosslinking domain of SecA"/>
    <property type="match status" value="1"/>
</dbReference>
<dbReference type="PANTHER" id="PTHR30612:SF0">
    <property type="entry name" value="CHLOROPLAST PROTEIN-TRANSPORTING ATPASE"/>
    <property type="match status" value="1"/>
</dbReference>
<evidence type="ECO:0000256" key="15">
    <source>
        <dbReference type="HAMAP-Rule" id="MF_01382"/>
    </source>
</evidence>
<feature type="region of interest" description="Disordered" evidence="17">
    <location>
        <begin position="832"/>
        <end position="888"/>
    </location>
</feature>
<evidence type="ECO:0000256" key="12">
    <source>
        <dbReference type="ARBA" id="ARBA00022967"/>
    </source>
</evidence>
<keyword evidence="22" id="KW-1185">Reference proteome</keyword>
<feature type="binding site" evidence="15">
    <location>
        <position position="502"/>
    </location>
    <ligand>
        <name>ATP</name>
        <dbReference type="ChEBI" id="CHEBI:30616"/>
    </ligand>
</feature>
<dbReference type="Pfam" id="PF02810">
    <property type="entry name" value="SEC-C"/>
    <property type="match status" value="1"/>
</dbReference>
<dbReference type="CDD" id="cd18803">
    <property type="entry name" value="SF2_C_secA"/>
    <property type="match status" value="1"/>
</dbReference>
<dbReference type="GO" id="GO:0046872">
    <property type="term" value="F:metal ion binding"/>
    <property type="evidence" value="ECO:0007669"/>
    <property type="project" value="UniProtKB-KW"/>
</dbReference>
<dbReference type="InterPro" id="IPR036266">
    <property type="entry name" value="SecA_Wing/Scaffold_sf"/>
</dbReference>